<organism evidence="1 2">
    <name type="scientific">Rhabdobacter roseus</name>
    <dbReference type="NCBI Taxonomy" id="1655419"/>
    <lineage>
        <taxon>Bacteria</taxon>
        <taxon>Pseudomonadati</taxon>
        <taxon>Bacteroidota</taxon>
        <taxon>Cytophagia</taxon>
        <taxon>Cytophagales</taxon>
        <taxon>Cytophagaceae</taxon>
        <taxon>Rhabdobacter</taxon>
    </lineage>
</organism>
<dbReference type="PANTHER" id="PTHR39550:SF1">
    <property type="entry name" value="SLL0658 PROTEIN"/>
    <property type="match status" value="1"/>
</dbReference>
<dbReference type="PANTHER" id="PTHR39550">
    <property type="entry name" value="SLL0658 PROTEIN"/>
    <property type="match status" value="1"/>
</dbReference>
<sequence length="149" mass="16614">MGIVIISDTSCLISLDKIGQLDLLQKLFQHILTTRAVQVEFGKELPNWIRIQEVQNTSKVQELETILDQGEASAIALALETESSLLIIDEKKGRKVAQNLNISIIGTLRVVQMAKQKAIIDSTRPLIEALREAGFRLSPKILDILLKDE</sequence>
<gene>
    <name evidence="1" type="ORF">HNQ92_000974</name>
</gene>
<proteinExistence type="predicted"/>
<dbReference type="Proteomes" id="UP000557307">
    <property type="component" value="Unassembled WGS sequence"/>
</dbReference>
<evidence type="ECO:0000313" key="1">
    <source>
        <dbReference type="EMBL" id="MBB5282853.1"/>
    </source>
</evidence>
<accession>A0A840TNS4</accession>
<dbReference type="Pfam" id="PF11848">
    <property type="entry name" value="DUF3368"/>
    <property type="match status" value="1"/>
</dbReference>
<dbReference type="AlphaFoldDB" id="A0A840TNS4"/>
<protein>
    <recommendedName>
        <fullName evidence="3">DUF3368 domain-containing protein</fullName>
    </recommendedName>
</protein>
<dbReference type="RefSeq" id="WP_184171630.1">
    <property type="nucleotide sequence ID" value="NZ_JACHGF010000001.1"/>
</dbReference>
<comment type="caution">
    <text evidence="1">The sequence shown here is derived from an EMBL/GenBank/DDBJ whole genome shotgun (WGS) entry which is preliminary data.</text>
</comment>
<evidence type="ECO:0008006" key="3">
    <source>
        <dbReference type="Google" id="ProtNLM"/>
    </source>
</evidence>
<reference evidence="1 2" key="1">
    <citation type="submission" date="2020-08" db="EMBL/GenBank/DDBJ databases">
        <title>Genomic Encyclopedia of Type Strains, Phase IV (KMG-IV): sequencing the most valuable type-strain genomes for metagenomic binning, comparative biology and taxonomic classification.</title>
        <authorList>
            <person name="Goeker M."/>
        </authorList>
    </citation>
    <scope>NUCLEOTIDE SEQUENCE [LARGE SCALE GENOMIC DNA]</scope>
    <source>
        <strain evidence="1 2">DSM 105074</strain>
    </source>
</reference>
<keyword evidence="2" id="KW-1185">Reference proteome</keyword>
<dbReference type="InterPro" id="IPR021799">
    <property type="entry name" value="PIN-like_prokaryotic"/>
</dbReference>
<evidence type="ECO:0000313" key="2">
    <source>
        <dbReference type="Proteomes" id="UP000557307"/>
    </source>
</evidence>
<dbReference type="EMBL" id="JACHGF010000001">
    <property type="protein sequence ID" value="MBB5282853.1"/>
    <property type="molecule type" value="Genomic_DNA"/>
</dbReference>
<name>A0A840TNS4_9BACT</name>